<accession>A0AAN8LW10</accession>
<dbReference type="EMBL" id="JAGTTL010000008">
    <property type="protein sequence ID" value="KAK6319680.1"/>
    <property type="molecule type" value="Genomic_DNA"/>
</dbReference>
<proteinExistence type="predicted"/>
<feature type="region of interest" description="Disordered" evidence="1">
    <location>
        <begin position="179"/>
        <end position="203"/>
    </location>
</feature>
<gene>
    <name evidence="2" type="ORF">J4Q44_G00108910</name>
</gene>
<keyword evidence="3" id="KW-1185">Reference proteome</keyword>
<organism evidence="2 3">
    <name type="scientific">Coregonus suidteri</name>
    <dbReference type="NCBI Taxonomy" id="861788"/>
    <lineage>
        <taxon>Eukaryota</taxon>
        <taxon>Metazoa</taxon>
        <taxon>Chordata</taxon>
        <taxon>Craniata</taxon>
        <taxon>Vertebrata</taxon>
        <taxon>Euteleostomi</taxon>
        <taxon>Actinopterygii</taxon>
        <taxon>Neopterygii</taxon>
        <taxon>Teleostei</taxon>
        <taxon>Protacanthopterygii</taxon>
        <taxon>Salmoniformes</taxon>
        <taxon>Salmonidae</taxon>
        <taxon>Coregoninae</taxon>
        <taxon>Coregonus</taxon>
    </lineage>
</organism>
<protein>
    <submittedName>
        <fullName evidence="2">Uncharacterized protein</fullName>
    </submittedName>
</protein>
<evidence type="ECO:0000313" key="2">
    <source>
        <dbReference type="EMBL" id="KAK6319680.1"/>
    </source>
</evidence>
<dbReference type="AlphaFoldDB" id="A0AAN8LW10"/>
<sequence length="203" mass="22946">MLKDLASISLKQPVRIFVNCNTDVAPYLRQEFVRIRPARKGDREAVVAVLGVEIQNIQLKSTNSWVNMLQGLGRRATPNGSGIVPETFFSGATQWLIWKQKQQLCLLIPVLQMILVPIMNLFSPTDISDLQSSNELTLMGCNDDIKTGKPAKKSVFDKELTNISKKALKQYRAGPSFEDKKRLGIPTNKKRGRFKSKAKFRRK</sequence>
<dbReference type="Proteomes" id="UP001356427">
    <property type="component" value="Unassembled WGS sequence"/>
</dbReference>
<name>A0AAN8LW10_9TELE</name>
<feature type="compositionally biased region" description="Basic residues" evidence="1">
    <location>
        <begin position="188"/>
        <end position="203"/>
    </location>
</feature>
<comment type="caution">
    <text evidence="2">The sequence shown here is derived from an EMBL/GenBank/DDBJ whole genome shotgun (WGS) entry which is preliminary data.</text>
</comment>
<reference evidence="2 3" key="1">
    <citation type="submission" date="2021-04" db="EMBL/GenBank/DDBJ databases">
        <authorList>
            <person name="De Guttry C."/>
            <person name="Zahm M."/>
            <person name="Klopp C."/>
            <person name="Cabau C."/>
            <person name="Louis A."/>
            <person name="Berthelot C."/>
            <person name="Parey E."/>
            <person name="Roest Crollius H."/>
            <person name="Montfort J."/>
            <person name="Robinson-Rechavi M."/>
            <person name="Bucao C."/>
            <person name="Bouchez O."/>
            <person name="Gislard M."/>
            <person name="Lluch J."/>
            <person name="Milhes M."/>
            <person name="Lampietro C."/>
            <person name="Lopez Roques C."/>
            <person name="Donnadieu C."/>
            <person name="Braasch I."/>
            <person name="Desvignes T."/>
            <person name="Postlethwait J."/>
            <person name="Bobe J."/>
            <person name="Wedekind C."/>
            <person name="Guiguen Y."/>
        </authorList>
    </citation>
    <scope>NUCLEOTIDE SEQUENCE [LARGE SCALE GENOMIC DNA]</scope>
    <source>
        <strain evidence="2">Cs_M1</strain>
        <tissue evidence="2">Blood</tissue>
    </source>
</reference>
<evidence type="ECO:0000313" key="3">
    <source>
        <dbReference type="Proteomes" id="UP001356427"/>
    </source>
</evidence>
<evidence type="ECO:0000256" key="1">
    <source>
        <dbReference type="SAM" id="MobiDB-lite"/>
    </source>
</evidence>